<protein>
    <submittedName>
        <fullName evidence="2">Peptidase family S41</fullName>
    </submittedName>
</protein>
<accession>A0A1Y6CH91</accession>
<dbReference type="GO" id="GO:0008236">
    <property type="term" value="F:serine-type peptidase activity"/>
    <property type="evidence" value="ECO:0007669"/>
    <property type="project" value="InterPro"/>
</dbReference>
<proteinExistence type="predicted"/>
<dbReference type="GO" id="GO:0004175">
    <property type="term" value="F:endopeptidase activity"/>
    <property type="evidence" value="ECO:0007669"/>
    <property type="project" value="TreeGrafter"/>
</dbReference>
<evidence type="ECO:0000313" key="3">
    <source>
        <dbReference type="Proteomes" id="UP000192907"/>
    </source>
</evidence>
<dbReference type="GO" id="GO:0007165">
    <property type="term" value="P:signal transduction"/>
    <property type="evidence" value="ECO:0007669"/>
    <property type="project" value="TreeGrafter"/>
</dbReference>
<dbReference type="STRING" id="1513793.SAMN06296036_116105"/>
<dbReference type="AlphaFoldDB" id="A0A1Y6CH91"/>
<sequence length="322" mass="36020">METTFQNYYSYSTGIERFGASIPFYYNPKVQDQYNFKAASITKEEWEDAGNTGFPYSPFAMTYNHQGKKILLMRIPSYNVTSKEATRNVKTYEMLLKKYQDQVDVLVLDQTHNPGGSVSYVQDLAELFLKSPGPGIAFAPRADREWLRRWNSFLSEPDLSIFEKNFIQQIYREIDEANDAGDFLAPPIPLTSISGTIPGKYVWQKPVLLLIDELCGSGGDAFPMIMKGNQAATLWGHRTSGLGGNVDAISPLPITKADLKLTRSLFFLANANDTIPDGPLIENNGVEPDVNRDYGYQDLMEGYTSYIQDFSDYAVGLASPAS</sequence>
<dbReference type="Pfam" id="PF03572">
    <property type="entry name" value="Peptidase_S41"/>
    <property type="match status" value="1"/>
</dbReference>
<dbReference type="PANTHER" id="PTHR32060">
    <property type="entry name" value="TAIL-SPECIFIC PROTEASE"/>
    <property type="match status" value="1"/>
</dbReference>
<dbReference type="InterPro" id="IPR029045">
    <property type="entry name" value="ClpP/crotonase-like_dom_sf"/>
</dbReference>
<dbReference type="PANTHER" id="PTHR32060:SF30">
    <property type="entry name" value="CARBOXY-TERMINAL PROCESSING PROTEASE CTPA"/>
    <property type="match status" value="1"/>
</dbReference>
<dbReference type="GO" id="GO:0006508">
    <property type="term" value="P:proteolysis"/>
    <property type="evidence" value="ECO:0007669"/>
    <property type="project" value="InterPro"/>
</dbReference>
<dbReference type="EMBL" id="FWZT01000016">
    <property type="protein sequence ID" value="SMF53180.1"/>
    <property type="molecule type" value="Genomic_DNA"/>
</dbReference>
<feature type="domain" description="Tail specific protease" evidence="1">
    <location>
        <begin position="70"/>
        <end position="291"/>
    </location>
</feature>
<gene>
    <name evidence="2" type="ORF">SAMN06296036_116105</name>
</gene>
<dbReference type="InterPro" id="IPR005151">
    <property type="entry name" value="Tail-specific_protease"/>
</dbReference>
<dbReference type="RefSeq" id="WP_132321710.1">
    <property type="nucleotide sequence ID" value="NZ_FWZT01000016.1"/>
</dbReference>
<dbReference type="Proteomes" id="UP000192907">
    <property type="component" value="Unassembled WGS sequence"/>
</dbReference>
<keyword evidence="3" id="KW-1185">Reference proteome</keyword>
<dbReference type="SUPFAM" id="SSF52096">
    <property type="entry name" value="ClpP/crotonase"/>
    <property type="match status" value="1"/>
</dbReference>
<evidence type="ECO:0000259" key="1">
    <source>
        <dbReference type="Pfam" id="PF03572"/>
    </source>
</evidence>
<dbReference type="Gene3D" id="3.90.226.10">
    <property type="entry name" value="2-enoyl-CoA Hydratase, Chain A, domain 1"/>
    <property type="match status" value="1"/>
</dbReference>
<reference evidence="3" key="1">
    <citation type="submission" date="2017-04" db="EMBL/GenBank/DDBJ databases">
        <authorList>
            <person name="Varghese N."/>
            <person name="Submissions S."/>
        </authorList>
    </citation>
    <scope>NUCLEOTIDE SEQUENCE [LARGE SCALE GENOMIC DNA]</scope>
    <source>
        <strain evidence="3">RKEM611</strain>
    </source>
</reference>
<organism evidence="2 3">
    <name type="scientific">Pseudobacteriovorax antillogorgiicola</name>
    <dbReference type="NCBI Taxonomy" id="1513793"/>
    <lineage>
        <taxon>Bacteria</taxon>
        <taxon>Pseudomonadati</taxon>
        <taxon>Bdellovibrionota</taxon>
        <taxon>Oligoflexia</taxon>
        <taxon>Oligoflexales</taxon>
        <taxon>Pseudobacteriovoracaceae</taxon>
        <taxon>Pseudobacteriovorax</taxon>
    </lineage>
</organism>
<name>A0A1Y6CH91_9BACT</name>
<evidence type="ECO:0000313" key="2">
    <source>
        <dbReference type="EMBL" id="SMF53180.1"/>
    </source>
</evidence>
<dbReference type="GO" id="GO:0030288">
    <property type="term" value="C:outer membrane-bounded periplasmic space"/>
    <property type="evidence" value="ECO:0007669"/>
    <property type="project" value="TreeGrafter"/>
</dbReference>
<dbReference type="OrthoDB" id="16754at2"/>